<dbReference type="AlphaFoldDB" id="A0A419PD75"/>
<comment type="caution">
    <text evidence="1">The sequence shown here is derived from an EMBL/GenBank/DDBJ whole genome shotgun (WGS) entry which is preliminary data.</text>
</comment>
<name>A0A419PD75_CLOSI</name>
<sequence>MSLFRYCRRHYVSFIFNGLCRRMRVRSICSLISWTLLSLLFVSSFWRFACVIFIRNSSNSPSVEPPFDSAHRVPSATCSFNSMWAIPEFWPRHIATRVLPDRDLTVFVFSSHSPFPNSPQLSDPAFILRRKQVNDLLIASLHGLVSHVIWVYPSWRRDSLPDLHKVTKFELGLAIISFADAVPSVQSASQTSEHRPQSLSKGIPRADDDRSKLTTLCLCPSSGSPCTLPLLYSFNLDIPPETCSRNVTVVFEQVIDLIVESKLMQTTQTGDAKHDYLLQGLFSRLKSVSMGHQTTEQLWPLNPRFTFDQWPIVFLFEANYFGSNQPESPSVSAPLSPTLITFSRLVQKVVVELFDSTNNDQVSIHLVTRFIDLVIPTIPLNTSLFWTRQVLGICACDLPQLDLLIKNNQDNLFFKWATMLSISTLNRTDTCSRLQPAVTPLLFSNKMTPSATTAALNLWNWLCHLDIEDLLSIVSWVPCDIASSASSYHRVDLCPRRVAINPSASVIQTLEQSLLMYRLTSIIKHLPVPRLVTMVGHPTTSPSDQENSDHIQFRKLCDLFVQRL</sequence>
<proteinExistence type="predicted"/>
<keyword evidence="2" id="KW-1185">Reference proteome</keyword>
<protein>
    <submittedName>
        <fullName evidence="1">Uncharacterized protein</fullName>
    </submittedName>
</protein>
<dbReference type="OrthoDB" id="6257683at2759"/>
<dbReference type="STRING" id="79923.A0A419PD75"/>
<evidence type="ECO:0000313" key="2">
    <source>
        <dbReference type="Proteomes" id="UP000286415"/>
    </source>
</evidence>
<dbReference type="EMBL" id="NIRI02000042">
    <property type="protein sequence ID" value="KAG5451859.1"/>
    <property type="molecule type" value="Genomic_DNA"/>
</dbReference>
<organism evidence="1 2">
    <name type="scientific">Clonorchis sinensis</name>
    <name type="common">Chinese liver fluke</name>
    <dbReference type="NCBI Taxonomy" id="79923"/>
    <lineage>
        <taxon>Eukaryota</taxon>
        <taxon>Metazoa</taxon>
        <taxon>Spiralia</taxon>
        <taxon>Lophotrochozoa</taxon>
        <taxon>Platyhelminthes</taxon>
        <taxon>Trematoda</taxon>
        <taxon>Digenea</taxon>
        <taxon>Opisthorchiida</taxon>
        <taxon>Opisthorchiata</taxon>
        <taxon>Opisthorchiidae</taxon>
        <taxon>Clonorchis</taxon>
    </lineage>
</organism>
<evidence type="ECO:0000313" key="1">
    <source>
        <dbReference type="EMBL" id="KAG5451859.1"/>
    </source>
</evidence>
<reference evidence="1 2" key="2">
    <citation type="journal article" date="2021" name="Genomics">
        <title>High-quality reference genome for Clonorchis sinensis.</title>
        <authorList>
            <person name="Young N.D."/>
            <person name="Stroehlein A.J."/>
            <person name="Kinkar L."/>
            <person name="Wang T."/>
            <person name="Sohn W.M."/>
            <person name="Chang B.C.H."/>
            <person name="Kaur P."/>
            <person name="Weisz D."/>
            <person name="Dudchenko O."/>
            <person name="Aiden E.L."/>
            <person name="Korhonen P.K."/>
            <person name="Gasser R.B."/>
        </authorList>
    </citation>
    <scope>NUCLEOTIDE SEQUENCE [LARGE SCALE GENOMIC DNA]</scope>
    <source>
        <strain evidence="1">Cs-k2</strain>
    </source>
</reference>
<reference evidence="1 2" key="1">
    <citation type="journal article" date="2018" name="Biotechnol. Adv.">
        <title>Improved genomic resources and new bioinformatic workflow for the carcinogenic parasite Clonorchis sinensis: Biotechnological implications.</title>
        <authorList>
            <person name="Wang D."/>
            <person name="Korhonen P.K."/>
            <person name="Gasser R.B."/>
            <person name="Young N.D."/>
        </authorList>
    </citation>
    <scope>NUCLEOTIDE SEQUENCE [LARGE SCALE GENOMIC DNA]</scope>
    <source>
        <strain evidence="1">Cs-k2</strain>
    </source>
</reference>
<accession>A0A419PD75</accession>
<dbReference type="Proteomes" id="UP000286415">
    <property type="component" value="Unassembled WGS sequence"/>
</dbReference>
<dbReference type="InParanoid" id="A0A419PD75"/>
<gene>
    <name evidence="1" type="ORF">CSKR_111235</name>
</gene>